<evidence type="ECO:0000259" key="9">
    <source>
        <dbReference type="Pfam" id="PF18967"/>
    </source>
</evidence>
<dbReference type="RefSeq" id="WP_077409635.1">
    <property type="nucleotide sequence ID" value="NZ_JBHRTS010000001.1"/>
</dbReference>
<evidence type="ECO:0000313" key="10">
    <source>
        <dbReference type="EMBL" id="MFC3192975.1"/>
    </source>
</evidence>
<gene>
    <name evidence="10" type="ORF">ACFODZ_01850</name>
</gene>
<comment type="caution">
    <text evidence="10">The sequence shown here is derived from an EMBL/GenBank/DDBJ whole genome shotgun (WGS) entry which is preliminary data.</text>
</comment>
<dbReference type="InterPro" id="IPR043760">
    <property type="entry name" value="PycTM_dom"/>
</dbReference>
<proteinExistence type="predicted"/>
<feature type="transmembrane region" description="Helical" evidence="8">
    <location>
        <begin position="37"/>
        <end position="57"/>
    </location>
</feature>
<evidence type="ECO:0000256" key="8">
    <source>
        <dbReference type="SAM" id="Phobius"/>
    </source>
</evidence>
<evidence type="ECO:0000256" key="2">
    <source>
        <dbReference type="ARBA" id="ARBA00022475"/>
    </source>
</evidence>
<accession>A0ABV7J4H3</accession>
<feature type="transmembrane region" description="Helical" evidence="8">
    <location>
        <begin position="158"/>
        <end position="179"/>
    </location>
</feature>
<reference evidence="11" key="1">
    <citation type="journal article" date="2019" name="Int. J. Syst. Evol. Microbiol.">
        <title>The Global Catalogue of Microorganisms (GCM) 10K type strain sequencing project: providing services to taxonomists for standard genome sequencing and annotation.</title>
        <authorList>
            <consortium name="The Broad Institute Genomics Platform"/>
            <consortium name="The Broad Institute Genome Sequencing Center for Infectious Disease"/>
            <person name="Wu L."/>
            <person name="Ma J."/>
        </authorList>
    </citation>
    <scope>NUCLEOTIDE SEQUENCE [LARGE SCALE GENOMIC DNA]</scope>
    <source>
        <strain evidence="11">KCTC 42953</strain>
    </source>
</reference>
<keyword evidence="11" id="KW-1185">Reference proteome</keyword>
<evidence type="ECO:0000256" key="4">
    <source>
        <dbReference type="ARBA" id="ARBA00022741"/>
    </source>
</evidence>
<dbReference type="Pfam" id="PF18967">
    <property type="entry name" value="PycTM"/>
    <property type="match status" value="1"/>
</dbReference>
<evidence type="ECO:0000256" key="5">
    <source>
        <dbReference type="ARBA" id="ARBA00022989"/>
    </source>
</evidence>
<dbReference type="EMBL" id="JBHRTS010000001">
    <property type="protein sequence ID" value="MFC3192975.1"/>
    <property type="molecule type" value="Genomic_DNA"/>
</dbReference>
<evidence type="ECO:0000256" key="7">
    <source>
        <dbReference type="ARBA" id="ARBA00023136"/>
    </source>
</evidence>
<dbReference type="Proteomes" id="UP001595533">
    <property type="component" value="Unassembled WGS sequence"/>
</dbReference>
<feature type="domain" description="Pycsar effector protein" evidence="9">
    <location>
        <begin position="19"/>
        <end position="177"/>
    </location>
</feature>
<evidence type="ECO:0000256" key="1">
    <source>
        <dbReference type="ARBA" id="ARBA00004236"/>
    </source>
</evidence>
<feature type="transmembrane region" description="Helical" evidence="8">
    <location>
        <begin position="69"/>
        <end position="88"/>
    </location>
</feature>
<keyword evidence="3 8" id="KW-0812">Transmembrane</keyword>
<keyword evidence="6" id="KW-0051">Antiviral defense</keyword>
<name>A0ABV7J4H3_9GAMM</name>
<comment type="subcellular location">
    <subcellularLocation>
        <location evidence="1">Cell membrane</location>
    </subcellularLocation>
</comment>
<organism evidence="10 11">
    <name type="scientific">Marinicella sediminis</name>
    <dbReference type="NCBI Taxonomy" id="1792834"/>
    <lineage>
        <taxon>Bacteria</taxon>
        <taxon>Pseudomonadati</taxon>
        <taxon>Pseudomonadota</taxon>
        <taxon>Gammaproteobacteria</taxon>
        <taxon>Lysobacterales</taxon>
        <taxon>Marinicellaceae</taxon>
        <taxon>Marinicella</taxon>
    </lineage>
</organism>
<keyword evidence="7 8" id="KW-0472">Membrane</keyword>
<keyword evidence="4" id="KW-0547">Nucleotide-binding</keyword>
<evidence type="ECO:0000256" key="6">
    <source>
        <dbReference type="ARBA" id="ARBA00023118"/>
    </source>
</evidence>
<evidence type="ECO:0000313" key="11">
    <source>
        <dbReference type="Proteomes" id="UP001595533"/>
    </source>
</evidence>
<keyword evidence="2" id="KW-1003">Cell membrane</keyword>
<sequence length="180" mass="20492">MSTKNQPVVKPNHDVIQTLRTAHQNQTQLNLMADQKANILIGTLVLVCSVVMTRFLSLTDTNSSELLPLMVFMVLQLIPLVLTVMVLIPKNVINRPSTSINEISNPLFFGLFTQFSETEFLEYLKRVLTSNEAARDLLMKDIYQLGQVLRRKYRLLRLAYLFAMSGVVIPVLLAVVLFWL</sequence>
<protein>
    <submittedName>
        <fullName evidence="10">Pycsar system effector family protein</fullName>
    </submittedName>
</protein>
<evidence type="ECO:0000256" key="3">
    <source>
        <dbReference type="ARBA" id="ARBA00022692"/>
    </source>
</evidence>
<keyword evidence="5 8" id="KW-1133">Transmembrane helix</keyword>